<evidence type="ECO:0000313" key="2">
    <source>
        <dbReference type="EMBL" id="HDW51296.1"/>
    </source>
</evidence>
<proteinExistence type="predicted"/>
<reference evidence="2" key="1">
    <citation type="journal article" date="2020" name="mSystems">
        <title>Genome- and Community-Level Interaction Insights into Carbon Utilization and Element Cycling Functions of Hydrothermarchaeota in Hydrothermal Sediment.</title>
        <authorList>
            <person name="Zhou Z."/>
            <person name="Liu Y."/>
            <person name="Xu W."/>
            <person name="Pan J."/>
            <person name="Luo Z.H."/>
            <person name="Li M."/>
        </authorList>
    </citation>
    <scope>NUCLEOTIDE SEQUENCE [LARGE SCALE GENOMIC DNA]</scope>
    <source>
        <strain evidence="2">SpSt-301</strain>
    </source>
</reference>
<protein>
    <submittedName>
        <fullName evidence="2">Uncharacterized protein</fullName>
    </submittedName>
</protein>
<feature type="region of interest" description="Disordered" evidence="1">
    <location>
        <begin position="51"/>
        <end position="71"/>
    </location>
</feature>
<name>A0A7C1JJE9_9THEO</name>
<gene>
    <name evidence="2" type="ORF">ENQ35_00885</name>
</gene>
<organism evidence="2">
    <name type="scientific">Ammonifex degensii</name>
    <dbReference type="NCBI Taxonomy" id="42838"/>
    <lineage>
        <taxon>Bacteria</taxon>
        <taxon>Bacillati</taxon>
        <taxon>Bacillota</taxon>
        <taxon>Clostridia</taxon>
        <taxon>Thermoanaerobacterales</taxon>
        <taxon>Thermoanaerobacteraceae</taxon>
        <taxon>Ammonifex</taxon>
    </lineage>
</organism>
<dbReference type="AlphaFoldDB" id="A0A7C1JJE9"/>
<comment type="caution">
    <text evidence="2">The sequence shown here is derived from an EMBL/GenBank/DDBJ whole genome shotgun (WGS) entry which is preliminary data.</text>
</comment>
<accession>A0A7C1JJE9</accession>
<dbReference type="EMBL" id="DSMV01000060">
    <property type="protein sequence ID" value="HDW51296.1"/>
    <property type="molecule type" value="Genomic_DNA"/>
</dbReference>
<feature type="compositionally biased region" description="Basic residues" evidence="1">
    <location>
        <begin position="51"/>
        <end position="61"/>
    </location>
</feature>
<evidence type="ECO:0000256" key="1">
    <source>
        <dbReference type="SAM" id="MobiDB-lite"/>
    </source>
</evidence>
<sequence length="92" mass="10417">MPPGGAAAARKPYCVKATGAAASGSGPVGRTFVREIKEWGDFMRFSKSKLKKLRKKRAKRMRMTEQDRKNAMNLEAHQLAVKLRGHTMRFWP</sequence>